<comment type="caution">
    <text evidence="1">The sequence shown here is derived from an EMBL/GenBank/DDBJ whole genome shotgun (WGS) entry which is preliminary data.</text>
</comment>
<proteinExistence type="predicted"/>
<dbReference type="Proteomes" id="UP001162060">
    <property type="component" value="Unassembled WGS sequence"/>
</dbReference>
<organism evidence="1 2">
    <name type="scientific">Peronospora matthiolae</name>
    <dbReference type="NCBI Taxonomy" id="2874970"/>
    <lineage>
        <taxon>Eukaryota</taxon>
        <taxon>Sar</taxon>
        <taxon>Stramenopiles</taxon>
        <taxon>Oomycota</taxon>
        <taxon>Peronosporomycetes</taxon>
        <taxon>Peronosporales</taxon>
        <taxon>Peronosporaceae</taxon>
        <taxon>Peronospora</taxon>
    </lineage>
</organism>
<evidence type="ECO:0000313" key="2">
    <source>
        <dbReference type="Proteomes" id="UP001162060"/>
    </source>
</evidence>
<accession>A0AAV1U1H5</accession>
<reference evidence="1" key="1">
    <citation type="submission" date="2024-01" db="EMBL/GenBank/DDBJ databases">
        <authorList>
            <person name="Webb A."/>
        </authorList>
    </citation>
    <scope>NUCLEOTIDE SEQUENCE</scope>
    <source>
        <strain evidence="1">Pm1</strain>
    </source>
</reference>
<sequence length="125" mass="13685">MAACALPIVKYPIGTTSWSLTSAQVRTTTVKSHSQEEKKVRDAMAACALPIVKYPIGTTSWSLTSAQVRTTTVKSHSQEEKKCRSIVQRGINEMDTCTSRTSTEARTCKSAAFVSWMEIATAKTH</sequence>
<evidence type="ECO:0000313" key="1">
    <source>
        <dbReference type="EMBL" id="CAK7928510.1"/>
    </source>
</evidence>
<name>A0AAV1U1H5_9STRA</name>
<dbReference type="AlphaFoldDB" id="A0AAV1U1H5"/>
<dbReference type="EMBL" id="CAKLBY020000125">
    <property type="protein sequence ID" value="CAK7928510.1"/>
    <property type="molecule type" value="Genomic_DNA"/>
</dbReference>
<gene>
    <name evidence="1" type="ORF">PM001_LOCUS13660</name>
</gene>
<protein>
    <submittedName>
        <fullName evidence="1">Uncharacterized protein</fullName>
    </submittedName>
</protein>